<accession>A0A1V9FH51</accession>
<dbReference type="PANTHER" id="PTHR42754:SF1">
    <property type="entry name" value="LIPOPROTEIN"/>
    <property type="match status" value="1"/>
</dbReference>
<evidence type="ECO:0000313" key="1">
    <source>
        <dbReference type="EMBL" id="OQP57660.1"/>
    </source>
</evidence>
<comment type="caution">
    <text evidence="1">The sequence shown here is derived from an EMBL/GenBank/DDBJ whole genome shotgun (WGS) entry which is preliminary data.</text>
</comment>
<name>A0A1V9FH51_9BACT</name>
<organism evidence="1 2">
    <name type="scientific">Niastella vici</name>
    <dbReference type="NCBI Taxonomy" id="1703345"/>
    <lineage>
        <taxon>Bacteria</taxon>
        <taxon>Pseudomonadati</taxon>
        <taxon>Bacteroidota</taxon>
        <taxon>Chitinophagia</taxon>
        <taxon>Chitinophagales</taxon>
        <taxon>Chitinophagaceae</taxon>
        <taxon>Niastella</taxon>
    </lineage>
</organism>
<dbReference type="PANTHER" id="PTHR42754">
    <property type="entry name" value="ENDOGLUCANASE"/>
    <property type="match status" value="1"/>
</dbReference>
<proteinExistence type="predicted"/>
<dbReference type="STRING" id="1703345.A3860_08490"/>
<evidence type="ECO:0008006" key="3">
    <source>
        <dbReference type="Google" id="ProtNLM"/>
    </source>
</evidence>
<dbReference type="RefSeq" id="WP_081155559.1">
    <property type="nucleotide sequence ID" value="NZ_LVYD01000113.1"/>
</dbReference>
<evidence type="ECO:0000313" key="2">
    <source>
        <dbReference type="Proteomes" id="UP000192796"/>
    </source>
</evidence>
<keyword evidence="2" id="KW-1185">Reference proteome</keyword>
<reference evidence="1 2" key="1">
    <citation type="submission" date="2016-03" db="EMBL/GenBank/DDBJ databases">
        <title>Niastella vici sp. nov., isolated from farmland soil.</title>
        <authorList>
            <person name="Chen L."/>
            <person name="Wang D."/>
            <person name="Yang S."/>
            <person name="Wang G."/>
        </authorList>
    </citation>
    <scope>NUCLEOTIDE SEQUENCE [LARGE SCALE GENOMIC DNA]</scope>
    <source>
        <strain evidence="1 2">DJ57</strain>
    </source>
</reference>
<dbReference type="AlphaFoldDB" id="A0A1V9FH51"/>
<sequence>MKSSVSLFCLGLTILTSACHKKDNNDGYTYGVNWQQMLGGTNWDGANDAKKTADGGLIVTGYSKSADGDLTGNKGAEDILVAKLDASGNRQWVKNFGGSAADNGNAVVTTPDGGYLIAGTTQSSDGDIPSNQGNSDFVILKLDASGNKSWVKTYGSSKLEETTSIISTLDGGYLLLGSTTSTDGIATGNHGGSDIMLIKLNESGDKQWVKLLGGSLNELPGQILATADGGYMLCGSSESKDGDISNNKGGFDYLLMKLDASANKVWDKTYGGSGSDYARGLTVPYNNEYVLTGNTNSTNGDVGYYHGGASDIWVVYAGASGTKLWERTFGGPQEDFSSCITPGTDGRFIVGGFSNSKEGETDNNKGGYDLLFLNLTINGTLAPSSFGGSLSDQSAAIIPVGNRTYVVAGHSGSTDGDFSGNHGNEDAFLMKLGL</sequence>
<dbReference type="PROSITE" id="PS51257">
    <property type="entry name" value="PROKAR_LIPOPROTEIN"/>
    <property type="match status" value="1"/>
</dbReference>
<protein>
    <recommendedName>
        <fullName evidence="3">Bulb-type lectin domain-containing protein</fullName>
    </recommendedName>
</protein>
<dbReference type="EMBL" id="LVYD01000113">
    <property type="protein sequence ID" value="OQP57660.1"/>
    <property type="molecule type" value="Genomic_DNA"/>
</dbReference>
<gene>
    <name evidence="1" type="ORF">A3860_08490</name>
</gene>
<dbReference type="OrthoDB" id="9811934at2"/>
<dbReference type="Proteomes" id="UP000192796">
    <property type="component" value="Unassembled WGS sequence"/>
</dbReference>